<feature type="active site" evidence="6">
    <location>
        <position position="129"/>
    </location>
</feature>
<keyword evidence="7" id="KW-1133">Transmembrane helix</keyword>
<name>A0A261FZB6_9BIFI</name>
<organism evidence="9 10">
    <name type="scientific">Bifidobacterium hapali</name>
    <dbReference type="NCBI Taxonomy" id="1630172"/>
    <lineage>
        <taxon>Bacteria</taxon>
        <taxon>Bacillati</taxon>
        <taxon>Actinomycetota</taxon>
        <taxon>Actinomycetes</taxon>
        <taxon>Bifidobacteriales</taxon>
        <taxon>Bifidobacteriaceae</taxon>
        <taxon>Bifidobacterium</taxon>
    </lineage>
</organism>
<reference evidence="9 10" key="1">
    <citation type="journal article" date="2017" name="BMC Genomics">
        <title>Comparative genomic and phylogenomic analyses of the Bifidobacteriaceae family.</title>
        <authorList>
            <person name="Lugli G.A."/>
            <person name="Milani C."/>
            <person name="Turroni F."/>
            <person name="Duranti S."/>
            <person name="Mancabelli L."/>
            <person name="Mangifesta M."/>
            <person name="Ferrario C."/>
            <person name="Modesto M."/>
            <person name="Mattarelli P."/>
            <person name="Jiri K."/>
            <person name="van Sinderen D."/>
            <person name="Ventura M."/>
        </authorList>
    </citation>
    <scope>NUCLEOTIDE SEQUENCE [LARGE SCALE GENOMIC DNA]</scope>
    <source>
        <strain evidence="9 10">DSM 100202</strain>
    </source>
</reference>
<evidence type="ECO:0000256" key="4">
    <source>
        <dbReference type="ARBA" id="ARBA00013208"/>
    </source>
</evidence>
<evidence type="ECO:0000256" key="6">
    <source>
        <dbReference type="PIRSR" id="PIRSR600223-1"/>
    </source>
</evidence>
<dbReference type="GO" id="GO:0009003">
    <property type="term" value="F:signal peptidase activity"/>
    <property type="evidence" value="ECO:0007669"/>
    <property type="project" value="UniProtKB-EC"/>
</dbReference>
<proteinExistence type="inferred from homology"/>
<evidence type="ECO:0000313" key="9">
    <source>
        <dbReference type="EMBL" id="OZG64521.1"/>
    </source>
</evidence>
<protein>
    <recommendedName>
        <fullName evidence="4 7">Signal peptidase I</fullName>
        <ecNumber evidence="4 7">3.4.21.89</ecNumber>
    </recommendedName>
</protein>
<comment type="similarity">
    <text evidence="3 7">Belongs to the peptidase S26 family.</text>
</comment>
<feature type="domain" description="Peptidase S26" evidence="8">
    <location>
        <begin position="48"/>
        <end position="220"/>
    </location>
</feature>
<evidence type="ECO:0000256" key="5">
    <source>
        <dbReference type="ARBA" id="ARBA00022801"/>
    </source>
</evidence>
<evidence type="ECO:0000256" key="3">
    <source>
        <dbReference type="ARBA" id="ARBA00009370"/>
    </source>
</evidence>
<dbReference type="InterPro" id="IPR000223">
    <property type="entry name" value="Pept_S26A_signal_pept_1"/>
</dbReference>
<dbReference type="GO" id="GO:0006465">
    <property type="term" value="P:signal peptide processing"/>
    <property type="evidence" value="ECO:0007669"/>
    <property type="project" value="InterPro"/>
</dbReference>
<gene>
    <name evidence="9" type="ORF">BHAP_0982</name>
</gene>
<dbReference type="SUPFAM" id="SSF51306">
    <property type="entry name" value="LexA/Signal peptidase"/>
    <property type="match status" value="1"/>
</dbReference>
<evidence type="ECO:0000313" key="10">
    <source>
        <dbReference type="Proteomes" id="UP000216074"/>
    </source>
</evidence>
<dbReference type="InterPro" id="IPR019758">
    <property type="entry name" value="Pept_S26A_signal_pept_1_CS"/>
</dbReference>
<dbReference type="PANTHER" id="PTHR43390:SF1">
    <property type="entry name" value="CHLOROPLAST PROCESSING PEPTIDASE"/>
    <property type="match status" value="1"/>
</dbReference>
<evidence type="ECO:0000259" key="8">
    <source>
        <dbReference type="Pfam" id="PF10502"/>
    </source>
</evidence>
<dbReference type="RefSeq" id="WP_338024684.1">
    <property type="nucleotide sequence ID" value="NZ_MWWY01000021.1"/>
</dbReference>
<keyword evidence="5 7" id="KW-0378">Hydrolase</keyword>
<comment type="caution">
    <text evidence="9">The sequence shown here is derived from an EMBL/GenBank/DDBJ whole genome shotgun (WGS) entry which is preliminary data.</text>
</comment>
<accession>A0A261FZB6</accession>
<dbReference type="EMBL" id="MWWY01000021">
    <property type="protein sequence ID" value="OZG64521.1"/>
    <property type="molecule type" value="Genomic_DNA"/>
</dbReference>
<evidence type="ECO:0000256" key="2">
    <source>
        <dbReference type="ARBA" id="ARBA00004401"/>
    </source>
</evidence>
<dbReference type="Gene3D" id="2.10.109.10">
    <property type="entry name" value="Umud Fragment, subunit A"/>
    <property type="match status" value="1"/>
</dbReference>
<sequence length="246" mass="26580">MQSNDDRHTLMVADHGVNPAPMTADNNAVATLRRQRGHSSAASAWHDVLIWCGIPVFVVLLIRIVLIGCYVIPSGSMRDTIQPGDRVATSKLAPSIDGLHRGDIIVFDDPSHWLSQEDRGALGGDYLIKRLIGLPGDVVECDGAGEPIRINGVAVDERAYLRDGVEPSAFAFRVEVSAGHVFVMGDNRANSADSRYHQDDSEHGLVPIKNIVGVAVARYWPIARIGTLNSHHDTFAAVPSGQHNGN</sequence>
<dbReference type="Proteomes" id="UP000216074">
    <property type="component" value="Unassembled WGS sequence"/>
</dbReference>
<keyword evidence="7" id="KW-0645">Protease</keyword>
<dbReference type="PROSITE" id="PS00761">
    <property type="entry name" value="SPASE_I_3"/>
    <property type="match status" value="1"/>
</dbReference>
<dbReference type="InterPro" id="IPR036286">
    <property type="entry name" value="LexA/Signal_pep-like_sf"/>
</dbReference>
<dbReference type="GO" id="GO:0005886">
    <property type="term" value="C:plasma membrane"/>
    <property type="evidence" value="ECO:0007669"/>
    <property type="project" value="UniProtKB-SubCell"/>
</dbReference>
<comment type="subcellular location">
    <subcellularLocation>
        <location evidence="2">Cell membrane</location>
        <topology evidence="2">Single-pass type II membrane protein</topology>
    </subcellularLocation>
    <subcellularLocation>
        <location evidence="7">Membrane</location>
        <topology evidence="7">Single-pass type II membrane protein</topology>
    </subcellularLocation>
</comment>
<dbReference type="AlphaFoldDB" id="A0A261FZB6"/>
<dbReference type="CDD" id="cd06530">
    <property type="entry name" value="S26_SPase_I"/>
    <property type="match status" value="1"/>
</dbReference>
<feature type="transmembrane region" description="Helical" evidence="7">
    <location>
        <begin position="48"/>
        <end position="72"/>
    </location>
</feature>
<dbReference type="Pfam" id="PF10502">
    <property type="entry name" value="Peptidase_S26"/>
    <property type="match status" value="1"/>
</dbReference>
<dbReference type="PANTHER" id="PTHR43390">
    <property type="entry name" value="SIGNAL PEPTIDASE I"/>
    <property type="match status" value="1"/>
</dbReference>
<keyword evidence="7" id="KW-0472">Membrane</keyword>
<evidence type="ECO:0000256" key="7">
    <source>
        <dbReference type="RuleBase" id="RU362042"/>
    </source>
</evidence>
<comment type="catalytic activity">
    <reaction evidence="1 7">
        <text>Cleavage of hydrophobic, N-terminal signal or leader sequences from secreted and periplasmic proteins.</text>
        <dbReference type="EC" id="3.4.21.89"/>
    </reaction>
</comment>
<dbReference type="NCBIfam" id="TIGR02227">
    <property type="entry name" value="sigpep_I_bact"/>
    <property type="match status" value="1"/>
</dbReference>
<dbReference type="GO" id="GO:0004252">
    <property type="term" value="F:serine-type endopeptidase activity"/>
    <property type="evidence" value="ECO:0007669"/>
    <property type="project" value="InterPro"/>
</dbReference>
<dbReference type="EC" id="3.4.21.89" evidence="4 7"/>
<evidence type="ECO:0000256" key="1">
    <source>
        <dbReference type="ARBA" id="ARBA00000677"/>
    </source>
</evidence>
<keyword evidence="10" id="KW-1185">Reference proteome</keyword>
<dbReference type="InterPro" id="IPR019533">
    <property type="entry name" value="Peptidase_S26"/>
</dbReference>
<keyword evidence="7" id="KW-0812">Transmembrane</keyword>
<feature type="active site" evidence="6">
    <location>
        <position position="76"/>
    </location>
</feature>
<dbReference type="PRINTS" id="PR00727">
    <property type="entry name" value="LEADERPTASE"/>
</dbReference>